<feature type="domain" description="ABC transporter" evidence="3">
    <location>
        <begin position="1"/>
        <end position="241"/>
    </location>
</feature>
<dbReference type="PROSITE" id="PS50893">
    <property type="entry name" value="ABC_TRANSPORTER_2"/>
    <property type="match status" value="1"/>
</dbReference>
<evidence type="ECO:0000259" key="3">
    <source>
        <dbReference type="PROSITE" id="PS50893"/>
    </source>
</evidence>
<comment type="caution">
    <text evidence="4">The sequence shown here is derived from an EMBL/GenBank/DDBJ whole genome shotgun (WGS) entry which is preliminary data.</text>
</comment>
<protein>
    <submittedName>
        <fullName evidence="4">ATP-binding cassette domain-containing protein</fullName>
    </submittedName>
</protein>
<dbReference type="Gene3D" id="3.40.50.300">
    <property type="entry name" value="P-loop containing nucleotide triphosphate hydrolases"/>
    <property type="match status" value="1"/>
</dbReference>
<dbReference type="GO" id="GO:0005524">
    <property type="term" value="F:ATP binding"/>
    <property type="evidence" value="ECO:0007669"/>
    <property type="project" value="UniProtKB-KW"/>
</dbReference>
<dbReference type="Pfam" id="PF00005">
    <property type="entry name" value="ABC_tran"/>
    <property type="match status" value="1"/>
</dbReference>
<dbReference type="PANTHER" id="PTHR43117">
    <property type="entry name" value="OSMOPROTECTANT IMPORT ATP-BINDING PROTEIN OSMV"/>
    <property type="match status" value="1"/>
</dbReference>
<evidence type="ECO:0000313" key="4">
    <source>
        <dbReference type="EMBL" id="NMQ18668.1"/>
    </source>
</evidence>
<keyword evidence="4" id="KW-0547">Nucleotide-binding</keyword>
<sequence length="245" mass="27047">MAETLVRLRGLELNLHPPPRPFDFRAMAGETWMLVGAVGSGRRELIRTIAGLAVPRTGHIELFGQVVERMNPRARARLRGRIGVVLEHAGLVPAWSVFENLALLVRYHRLVPDGEIEGYVTAFVEACRLPPAILARQANELSPLESSWIGLLRALIIKPRLLLVSAYLPRETLVAGYGVWTFFEEMVVPMQMTILVDAGPQALPMGPKTDLLVMDQGTLLAAGRAVDLAGHPDALVRRFARFDHA</sequence>
<evidence type="ECO:0000256" key="2">
    <source>
        <dbReference type="ARBA" id="ARBA00022448"/>
    </source>
</evidence>
<dbReference type="Proteomes" id="UP000760480">
    <property type="component" value="Unassembled WGS sequence"/>
</dbReference>
<dbReference type="PANTHER" id="PTHR43117:SF4">
    <property type="entry name" value="OSMOPROTECTANT IMPORT ATP-BINDING PROTEIN OSMV"/>
    <property type="match status" value="1"/>
</dbReference>
<dbReference type="RefSeq" id="WP_169247922.1">
    <property type="nucleotide sequence ID" value="NZ_SPMZ01000015.1"/>
</dbReference>
<dbReference type="InterPro" id="IPR027417">
    <property type="entry name" value="P-loop_NTPase"/>
</dbReference>
<dbReference type="InterPro" id="IPR003439">
    <property type="entry name" value="ABC_transporter-like_ATP-bd"/>
</dbReference>
<evidence type="ECO:0000256" key="1">
    <source>
        <dbReference type="ARBA" id="ARBA00005417"/>
    </source>
</evidence>
<keyword evidence="5" id="KW-1185">Reference proteome</keyword>
<organism evidence="4 5">
    <name type="scientific">Candidatus Competibacter phosphatis</name>
    <dbReference type="NCBI Taxonomy" id="221280"/>
    <lineage>
        <taxon>Bacteria</taxon>
        <taxon>Pseudomonadati</taxon>
        <taxon>Pseudomonadota</taxon>
        <taxon>Gammaproteobacteria</taxon>
        <taxon>Candidatus Competibacteraceae</taxon>
        <taxon>Candidatus Competibacter</taxon>
    </lineage>
</organism>
<comment type="similarity">
    <text evidence="1">Belongs to the ABC transporter superfamily.</text>
</comment>
<dbReference type="SUPFAM" id="SSF52540">
    <property type="entry name" value="P-loop containing nucleoside triphosphate hydrolases"/>
    <property type="match status" value="1"/>
</dbReference>
<name>A0ABX1TH08_9GAMM</name>
<proteinExistence type="inferred from homology"/>
<dbReference type="EMBL" id="SPMZ01000015">
    <property type="protein sequence ID" value="NMQ18668.1"/>
    <property type="molecule type" value="Genomic_DNA"/>
</dbReference>
<keyword evidence="2" id="KW-0813">Transport</keyword>
<keyword evidence="4" id="KW-0067">ATP-binding</keyword>
<evidence type="ECO:0000313" key="5">
    <source>
        <dbReference type="Proteomes" id="UP000760480"/>
    </source>
</evidence>
<reference evidence="4 5" key="1">
    <citation type="submission" date="2019-03" db="EMBL/GenBank/DDBJ databases">
        <title>Metabolic reconstructions from genomes of highly enriched 'Candidatus Accumulibacter' and 'Candidatus Competibacter' bioreactor populations.</title>
        <authorList>
            <person name="Annavajhala M.K."/>
            <person name="Welles L."/>
            <person name="Abbas B."/>
            <person name="Sorokin D."/>
            <person name="Park H."/>
            <person name="Van Loosdrecht M."/>
            <person name="Chandran K."/>
        </authorList>
    </citation>
    <scope>NUCLEOTIDE SEQUENCE [LARGE SCALE GENOMIC DNA]</scope>
    <source>
        <strain evidence="4 5">SBR_G</strain>
    </source>
</reference>
<accession>A0ABX1TH08</accession>
<gene>
    <name evidence="4" type="ORF">E4P82_05275</name>
</gene>